<protein>
    <submittedName>
        <fullName evidence="3">dCMP deaminase</fullName>
    </submittedName>
</protein>
<dbReference type="InterPro" id="IPR015517">
    <property type="entry name" value="dCMP_deaminase-rel"/>
</dbReference>
<dbReference type="PANTHER" id="PTHR11086:SF18">
    <property type="entry name" value="DEOXYCYTIDYLATE DEAMINASE"/>
    <property type="match status" value="1"/>
</dbReference>
<dbReference type="HOGENOM" id="CLU_1072630_0_0_10"/>
<name>G8XAA0_FLACA</name>
<dbReference type="KEGG" id="fco:FCOL_05665"/>
<dbReference type="Gene3D" id="3.40.140.10">
    <property type="entry name" value="Cytidine Deaminase, domain 2"/>
    <property type="match status" value="1"/>
</dbReference>
<dbReference type="eggNOG" id="COG2131">
    <property type="taxonomic scope" value="Bacteria"/>
</dbReference>
<reference evidence="3 4" key="1">
    <citation type="journal article" date="2012" name="J. Bacteriol.">
        <title>Genome Sequence of the Fish Pathogen Flavobacterium columnare ATCC 49512.</title>
        <authorList>
            <person name="Tekedar H.C."/>
            <person name="Karsi A."/>
            <person name="Gillaspy A.F."/>
            <person name="Dyer D.W."/>
            <person name="Benton N.R."/>
            <person name="Zaitshik J."/>
            <person name="Vamenta S."/>
            <person name="Banes M.M."/>
            <person name="Gulsoy N."/>
            <person name="Aboko-Cole M."/>
            <person name="Waldbieser G.C."/>
            <person name="Lawrence M.L."/>
        </authorList>
    </citation>
    <scope>NUCLEOTIDE SEQUENCE [LARGE SCALE GENOMIC DNA]</scope>
    <source>
        <strain evidence="4">ATCC 49512 / CIP 103533 / TG 44/87</strain>
    </source>
</reference>
<evidence type="ECO:0000313" key="4">
    <source>
        <dbReference type="Proteomes" id="UP000005638"/>
    </source>
</evidence>
<dbReference type="InterPro" id="IPR016193">
    <property type="entry name" value="Cytidine_deaminase-like"/>
</dbReference>
<dbReference type="AlphaFoldDB" id="G8XAA0"/>
<gene>
    <name evidence="3" type="ordered locus">FCOL_05665</name>
</gene>
<keyword evidence="4" id="KW-1185">Reference proteome</keyword>
<dbReference type="GO" id="GO:0005737">
    <property type="term" value="C:cytoplasm"/>
    <property type="evidence" value="ECO:0007669"/>
    <property type="project" value="TreeGrafter"/>
</dbReference>
<dbReference type="PROSITE" id="PS51747">
    <property type="entry name" value="CYT_DCMP_DEAMINASES_2"/>
    <property type="match status" value="1"/>
</dbReference>
<proteinExistence type="predicted"/>
<evidence type="ECO:0000313" key="3">
    <source>
        <dbReference type="EMBL" id="AEW85958.1"/>
    </source>
</evidence>
<feature type="domain" description="CMP/dCMP-type deaminase" evidence="2">
    <location>
        <begin position="14"/>
        <end position="214"/>
    </location>
</feature>
<dbReference type="SUPFAM" id="SSF53927">
    <property type="entry name" value="Cytidine deaminase-like"/>
    <property type="match status" value="1"/>
</dbReference>
<evidence type="ECO:0000259" key="2">
    <source>
        <dbReference type="PROSITE" id="PS51747"/>
    </source>
</evidence>
<sequence>MIALIHQPGIITPTNIERCMQVAYNAKFNSGCISRQVGAVITDENYSVKSIGWNDVAQNQIPCNLRSITDLIEGRKKDLFSDFEISDDKDFKISNGTHDSFKNLMSNDFKELKNKKNELEGRNCPYCFKTSINTYEGEKNQVHTRSLHAEENAMMQLVKYGSEGVKGGNLFTTASPCELCSKKAFQLGIKNVYYIDPYPGIAGKHILKSGVNPDDNPKVLMFQGAVGRAFHKLYEPFMAYKDELKILTGLEPIQRKTKN</sequence>
<dbReference type="STRING" id="1041826.FCOL_05665"/>
<dbReference type="EMBL" id="CP003222">
    <property type="protein sequence ID" value="AEW85958.1"/>
    <property type="molecule type" value="Genomic_DNA"/>
</dbReference>
<keyword evidence="1" id="KW-0378">Hydrolase</keyword>
<dbReference type="Pfam" id="PF00383">
    <property type="entry name" value="dCMP_cyt_deam_1"/>
    <property type="match status" value="1"/>
</dbReference>
<dbReference type="GO" id="GO:0004132">
    <property type="term" value="F:dCMP deaminase activity"/>
    <property type="evidence" value="ECO:0007669"/>
    <property type="project" value="TreeGrafter"/>
</dbReference>
<organism evidence="3 4">
    <name type="scientific">Flavobacterium columnare (strain ATCC 49512 / CIP 103533 / TG 44/87)</name>
    <dbReference type="NCBI Taxonomy" id="1041826"/>
    <lineage>
        <taxon>Bacteria</taxon>
        <taxon>Pseudomonadati</taxon>
        <taxon>Bacteroidota</taxon>
        <taxon>Flavobacteriia</taxon>
        <taxon>Flavobacteriales</taxon>
        <taxon>Flavobacteriaceae</taxon>
        <taxon>Flavobacterium</taxon>
    </lineage>
</organism>
<dbReference type="PANTHER" id="PTHR11086">
    <property type="entry name" value="DEOXYCYTIDYLATE DEAMINASE-RELATED"/>
    <property type="match status" value="1"/>
</dbReference>
<dbReference type="Proteomes" id="UP000005638">
    <property type="component" value="Chromosome"/>
</dbReference>
<accession>G8XAA0</accession>
<dbReference type="InterPro" id="IPR002125">
    <property type="entry name" value="CMP_dCMP_dom"/>
</dbReference>
<evidence type="ECO:0000256" key="1">
    <source>
        <dbReference type="ARBA" id="ARBA00022801"/>
    </source>
</evidence>